<name>R7U1K3_CAPTE</name>
<evidence type="ECO:0000313" key="4">
    <source>
        <dbReference type="Proteomes" id="UP000014760"/>
    </source>
</evidence>
<protein>
    <recommendedName>
        <fullName evidence="5">Farnesoic acid O-methyl transferase domain-containing protein</fullName>
    </recommendedName>
</protein>
<accession>R7U1K3</accession>
<gene>
    <name evidence="2" type="ORF">CAPTEDRAFT_210817</name>
</gene>
<keyword evidence="1" id="KW-0732">Signal</keyword>
<dbReference type="EMBL" id="KB306459">
    <property type="protein sequence ID" value="ELT99834.1"/>
    <property type="molecule type" value="Genomic_DNA"/>
</dbReference>
<dbReference type="Proteomes" id="UP000014760">
    <property type="component" value="Unassembled WGS sequence"/>
</dbReference>
<dbReference type="EMBL" id="AMQN01001885">
    <property type="status" value="NOT_ANNOTATED_CDS"/>
    <property type="molecule type" value="Genomic_DNA"/>
</dbReference>
<sequence length="322" mass="37106">MRILLILTLFLLADLTLGNVDMCYLTTLEGSTSDVYIPFVNLHPENDHFFVGVKGCKDVRIRMKYEFDYYEILLGSYRYGHTAEVLLLNWKRDEMFLLFRSHKTVLDCNRMKYFWVKISGSELSFGTGLNVGNGTLKVYEGWDVNSSLLQDIEFGIGVESSVTEFERQCGNVDMCYLTTLEGSTSDVYIPFVNPHPENDHFFVGGKGCKDVRIRMKYEFGYYEILLGSYRYEHAAEVILLNWNKGKMFRLFRSHKNVLDCNRMKYFWVKISGSELSFGIGLNVGNGTLKVYKWQDVNSSLFHDIEVGIGAERSITEFESQCG</sequence>
<evidence type="ECO:0000313" key="3">
    <source>
        <dbReference type="EnsemblMetazoa" id="CapteP210817"/>
    </source>
</evidence>
<reference evidence="3" key="3">
    <citation type="submission" date="2015-06" db="UniProtKB">
        <authorList>
            <consortium name="EnsemblMetazoa"/>
        </authorList>
    </citation>
    <scope>IDENTIFICATION</scope>
</reference>
<feature type="signal peptide" evidence="1">
    <location>
        <begin position="1"/>
        <end position="18"/>
    </location>
</feature>
<dbReference type="AlphaFoldDB" id="R7U1K3"/>
<dbReference type="EnsemblMetazoa" id="CapteT210817">
    <property type="protein sequence ID" value="CapteP210817"/>
    <property type="gene ID" value="CapteG210817"/>
</dbReference>
<dbReference type="HOGENOM" id="CLU_863947_0_0_1"/>
<keyword evidence="4" id="KW-1185">Reference proteome</keyword>
<organism evidence="2">
    <name type="scientific">Capitella teleta</name>
    <name type="common">Polychaete worm</name>
    <dbReference type="NCBI Taxonomy" id="283909"/>
    <lineage>
        <taxon>Eukaryota</taxon>
        <taxon>Metazoa</taxon>
        <taxon>Spiralia</taxon>
        <taxon>Lophotrochozoa</taxon>
        <taxon>Annelida</taxon>
        <taxon>Polychaeta</taxon>
        <taxon>Sedentaria</taxon>
        <taxon>Scolecida</taxon>
        <taxon>Capitellidae</taxon>
        <taxon>Capitella</taxon>
    </lineage>
</organism>
<feature type="chain" id="PRO_5008787585" description="Farnesoic acid O-methyl transferase domain-containing protein" evidence="1">
    <location>
        <begin position="19"/>
        <end position="322"/>
    </location>
</feature>
<evidence type="ECO:0008006" key="5">
    <source>
        <dbReference type="Google" id="ProtNLM"/>
    </source>
</evidence>
<proteinExistence type="predicted"/>
<evidence type="ECO:0000256" key="1">
    <source>
        <dbReference type="SAM" id="SignalP"/>
    </source>
</evidence>
<evidence type="ECO:0000313" key="2">
    <source>
        <dbReference type="EMBL" id="ELT99834.1"/>
    </source>
</evidence>
<reference evidence="2 4" key="2">
    <citation type="journal article" date="2013" name="Nature">
        <title>Insights into bilaterian evolution from three spiralian genomes.</title>
        <authorList>
            <person name="Simakov O."/>
            <person name="Marletaz F."/>
            <person name="Cho S.J."/>
            <person name="Edsinger-Gonzales E."/>
            <person name="Havlak P."/>
            <person name="Hellsten U."/>
            <person name="Kuo D.H."/>
            <person name="Larsson T."/>
            <person name="Lv J."/>
            <person name="Arendt D."/>
            <person name="Savage R."/>
            <person name="Osoegawa K."/>
            <person name="de Jong P."/>
            <person name="Grimwood J."/>
            <person name="Chapman J.A."/>
            <person name="Shapiro H."/>
            <person name="Aerts A."/>
            <person name="Otillar R.P."/>
            <person name="Terry A.Y."/>
            <person name="Boore J.L."/>
            <person name="Grigoriev I.V."/>
            <person name="Lindberg D.R."/>
            <person name="Seaver E.C."/>
            <person name="Weisblat D.A."/>
            <person name="Putnam N.H."/>
            <person name="Rokhsar D.S."/>
        </authorList>
    </citation>
    <scope>NUCLEOTIDE SEQUENCE</scope>
    <source>
        <strain evidence="2 4">I ESC-2004</strain>
    </source>
</reference>
<reference evidence="4" key="1">
    <citation type="submission" date="2012-12" db="EMBL/GenBank/DDBJ databases">
        <authorList>
            <person name="Hellsten U."/>
            <person name="Grimwood J."/>
            <person name="Chapman J.A."/>
            <person name="Shapiro H."/>
            <person name="Aerts A."/>
            <person name="Otillar R.P."/>
            <person name="Terry A.Y."/>
            <person name="Boore J.L."/>
            <person name="Simakov O."/>
            <person name="Marletaz F."/>
            <person name="Cho S.-J."/>
            <person name="Edsinger-Gonzales E."/>
            <person name="Havlak P."/>
            <person name="Kuo D.-H."/>
            <person name="Larsson T."/>
            <person name="Lv J."/>
            <person name="Arendt D."/>
            <person name="Savage R."/>
            <person name="Osoegawa K."/>
            <person name="de Jong P."/>
            <person name="Lindberg D.R."/>
            <person name="Seaver E.C."/>
            <person name="Weisblat D.A."/>
            <person name="Putnam N.H."/>
            <person name="Grigoriev I.V."/>
            <person name="Rokhsar D.S."/>
        </authorList>
    </citation>
    <scope>NUCLEOTIDE SEQUENCE</scope>
    <source>
        <strain evidence="4">I ESC-2004</strain>
    </source>
</reference>